<feature type="transmembrane region" description="Helical" evidence="2">
    <location>
        <begin position="147"/>
        <end position="166"/>
    </location>
</feature>
<keyword evidence="2" id="KW-1133">Transmembrane helix</keyword>
<name>A0AAX4JN82_9TREE</name>
<dbReference type="Pfam" id="PF11735">
    <property type="entry name" value="CAP59_mtransfer"/>
    <property type="match status" value="1"/>
</dbReference>
<dbReference type="GeneID" id="91091543"/>
<feature type="compositionally biased region" description="Polar residues" evidence="1">
    <location>
        <begin position="84"/>
        <end position="102"/>
    </location>
</feature>
<organism evidence="3 4">
    <name type="scientific">Kwoniella dendrophila CBS 6074</name>
    <dbReference type="NCBI Taxonomy" id="1295534"/>
    <lineage>
        <taxon>Eukaryota</taxon>
        <taxon>Fungi</taxon>
        <taxon>Dikarya</taxon>
        <taxon>Basidiomycota</taxon>
        <taxon>Agaricomycotina</taxon>
        <taxon>Tremellomycetes</taxon>
        <taxon>Tremellales</taxon>
        <taxon>Cryptococcaceae</taxon>
        <taxon>Kwoniella</taxon>
    </lineage>
</organism>
<dbReference type="Proteomes" id="UP001355207">
    <property type="component" value="Chromosome 1"/>
</dbReference>
<evidence type="ECO:0000313" key="3">
    <source>
        <dbReference type="EMBL" id="WWC86000.1"/>
    </source>
</evidence>
<dbReference type="RefSeq" id="XP_066072763.1">
    <property type="nucleotide sequence ID" value="XM_066216666.1"/>
</dbReference>
<dbReference type="PANTHER" id="PTHR34144">
    <property type="entry name" value="CHROMOSOME 8, WHOLE GENOME SHOTGUN SEQUENCE"/>
    <property type="match status" value="1"/>
</dbReference>
<protein>
    <recommendedName>
        <fullName evidence="5">Capsular associated protein</fullName>
    </recommendedName>
</protein>
<feature type="transmembrane region" description="Helical" evidence="2">
    <location>
        <begin position="205"/>
        <end position="224"/>
    </location>
</feature>
<dbReference type="EMBL" id="CP144098">
    <property type="protein sequence ID" value="WWC86000.1"/>
    <property type="molecule type" value="Genomic_DNA"/>
</dbReference>
<feature type="transmembrane region" description="Helical" evidence="2">
    <location>
        <begin position="121"/>
        <end position="141"/>
    </location>
</feature>
<sequence length="625" mass="72234">MDKRISSPFSQALYAVEVLTERIKSLSRNGSVAGDSDQDQGEDSYRLLSWRNSLHEPLRNRTSDDGENHSEESPPPYEDDDSPTVTPISPNFPLDNNDTNNHGGNSRSGCRRRRFRFGLDLWIITIILIAIGNLGVWFLIFPFPTTIPAFISLMIILIGWTNLTWIKTLYHTSILLKKIDENSFEDKKRIASRRYFDKFSTTKRTILLSSTCFLLYLCYLGLIIPEEQIPPVRLNQYHYGVPEKYFIAANLHDNEDILPTWSSELVKLVNYLGNDNVFISIYESNSHDSTKKMLSNLNSTLAEMGVGKSIITEQDDKHWWPYSTSPERIGYLANARNKALLPIQSSDPLVRLGNYQDFTKIIFLNDVFFNYKSILNLINTNDGNYDQACALDFGTSGLYDTWASRDICGIPLRPFWPYVKDQVTISKLQKEEPFEVSSCWNGAVVFKSDPFLYKPSNNQEDAVEEESMFEDNGFSQGGKHLGKRGWKMVDDPTYTNSVFSPALTLPIQFRTSNISACDHSECFLIGYDLHRLYDTVERPPMIYMNPNVKLAYEKNWFVWHNKVLRIPVIQWWLENWSRGYPFYFVDWIWENAGRRRDYCTWSALSIHLPERCPALPGAVNKQWDQ</sequence>
<dbReference type="AlphaFoldDB" id="A0AAX4JN82"/>
<keyword evidence="4" id="KW-1185">Reference proteome</keyword>
<accession>A0AAX4JN82</accession>
<feature type="region of interest" description="Disordered" evidence="1">
    <location>
        <begin position="57"/>
        <end position="109"/>
    </location>
</feature>
<proteinExistence type="predicted"/>
<dbReference type="InterPro" id="IPR021047">
    <property type="entry name" value="Mannosyltransferase_CMT1"/>
</dbReference>
<gene>
    <name evidence="3" type="ORF">L201_000871</name>
</gene>
<feature type="compositionally biased region" description="Basic and acidic residues" evidence="1">
    <location>
        <begin position="57"/>
        <end position="72"/>
    </location>
</feature>
<reference evidence="3 4" key="1">
    <citation type="submission" date="2024-01" db="EMBL/GenBank/DDBJ databases">
        <title>Comparative genomics of Cryptococcus and Kwoniella reveals pathogenesis evolution and contrasting modes of karyotype evolution via chromosome fusion or intercentromeric recombination.</title>
        <authorList>
            <person name="Coelho M.A."/>
            <person name="David-Palma M."/>
            <person name="Shea T."/>
            <person name="Bowers K."/>
            <person name="McGinley-Smith S."/>
            <person name="Mohammad A.W."/>
            <person name="Gnirke A."/>
            <person name="Yurkov A.M."/>
            <person name="Nowrousian M."/>
            <person name="Sun S."/>
            <person name="Cuomo C.A."/>
            <person name="Heitman J."/>
        </authorList>
    </citation>
    <scope>NUCLEOTIDE SEQUENCE [LARGE SCALE GENOMIC DNA]</scope>
    <source>
        <strain evidence="3 4">CBS 6074</strain>
    </source>
</reference>
<keyword evidence="2" id="KW-0472">Membrane</keyword>
<evidence type="ECO:0000256" key="1">
    <source>
        <dbReference type="SAM" id="MobiDB-lite"/>
    </source>
</evidence>
<evidence type="ECO:0000313" key="4">
    <source>
        <dbReference type="Proteomes" id="UP001355207"/>
    </source>
</evidence>
<dbReference type="PANTHER" id="PTHR34144:SF7">
    <property type="entry name" value="EXPORT PROTEIN (CAP59), PUTATIVE (AFU_ORTHOLOGUE AFUA_7G05020)-RELATED"/>
    <property type="match status" value="1"/>
</dbReference>
<evidence type="ECO:0000256" key="2">
    <source>
        <dbReference type="SAM" id="Phobius"/>
    </source>
</evidence>
<keyword evidence="2" id="KW-0812">Transmembrane</keyword>
<evidence type="ECO:0008006" key="5">
    <source>
        <dbReference type="Google" id="ProtNLM"/>
    </source>
</evidence>